<keyword evidence="2" id="KW-0058">Aromatic hydrocarbons catabolism</keyword>
<name>A0A842HUF3_9SPHN</name>
<dbReference type="PRINTS" id="PR00412">
    <property type="entry name" value="EPOXHYDRLASE"/>
</dbReference>
<feature type="active site" description="Proton acceptor" evidence="4">
    <location>
        <position position="361"/>
    </location>
</feature>
<sequence length="384" mass="42616">MPGQIRDFEIAIPDAALDDLKARLAATRFPEAETVEDWEQGAPLAYIRELADYWRESYDWRRCEAALNALPNHMVEIDGLDIHFLHIRSPHPDARPLIMTHGWPGSVLEFLDVVGPLTDPAAHGGDPADAFHLILPSLPGYGFSGKPAAPGWGVEKIAGAWHELMAALGYDRWYAQGGDWGSAVTATIGAQDRGGCKGIHVNMIFAPPPPEVLEAPTAEEQAGLARLGWYREKDNGYSTQQATRPQTLGYGLADSPVGQMAWIMEKFHGWSDCGAENGGHPENVFARDRLLDNVTLYWLTNSAASSARLYWESFRGRDMVPVHLPMGGSVFPMDIFAPSRRWAESMFKTITYWNRLERGGHFAAMERPGPFVEEVRAAFRTMTL</sequence>
<dbReference type="GO" id="GO:0004301">
    <property type="term" value="F:epoxide hydrolase activity"/>
    <property type="evidence" value="ECO:0007669"/>
    <property type="project" value="TreeGrafter"/>
</dbReference>
<dbReference type="PANTHER" id="PTHR21661:SF35">
    <property type="entry name" value="EPOXIDE HYDROLASE"/>
    <property type="match status" value="1"/>
</dbReference>
<dbReference type="InterPro" id="IPR000639">
    <property type="entry name" value="Epox_hydrolase-like"/>
</dbReference>
<dbReference type="PANTHER" id="PTHR21661">
    <property type="entry name" value="EPOXIDE HYDROLASE 1-RELATED"/>
    <property type="match status" value="1"/>
</dbReference>
<dbReference type="PIRSF" id="PIRSF001112">
    <property type="entry name" value="Epoxide_hydrolase"/>
    <property type="match status" value="1"/>
</dbReference>
<dbReference type="InterPro" id="IPR029058">
    <property type="entry name" value="AB_hydrolase_fold"/>
</dbReference>
<organism evidence="6 7">
    <name type="scientific">Parasphingopyxis marina</name>
    <dbReference type="NCBI Taxonomy" id="2761622"/>
    <lineage>
        <taxon>Bacteria</taxon>
        <taxon>Pseudomonadati</taxon>
        <taxon>Pseudomonadota</taxon>
        <taxon>Alphaproteobacteria</taxon>
        <taxon>Sphingomonadales</taxon>
        <taxon>Sphingomonadaceae</taxon>
        <taxon>Parasphingopyxis</taxon>
    </lineage>
</organism>
<dbReference type="Gene3D" id="3.40.50.1820">
    <property type="entry name" value="alpha/beta hydrolase"/>
    <property type="match status" value="1"/>
</dbReference>
<accession>A0A842HUF3</accession>
<evidence type="ECO:0000256" key="2">
    <source>
        <dbReference type="ARBA" id="ARBA00022797"/>
    </source>
</evidence>
<feature type="active site" description="Nucleophile" evidence="4">
    <location>
        <position position="179"/>
    </location>
</feature>
<dbReference type="EMBL" id="JACJVJ010000001">
    <property type="protein sequence ID" value="MBC2776163.1"/>
    <property type="molecule type" value="Genomic_DNA"/>
</dbReference>
<evidence type="ECO:0000313" key="7">
    <source>
        <dbReference type="Proteomes" id="UP000564378"/>
    </source>
</evidence>
<dbReference type="AlphaFoldDB" id="A0A842HUF3"/>
<feature type="domain" description="Epoxide hydrolase N-terminal" evidence="5">
    <location>
        <begin position="5"/>
        <end position="110"/>
    </location>
</feature>
<evidence type="ECO:0000256" key="3">
    <source>
        <dbReference type="ARBA" id="ARBA00022801"/>
    </source>
</evidence>
<comment type="caution">
    <text evidence="6">The sequence shown here is derived from an EMBL/GenBank/DDBJ whole genome shotgun (WGS) entry which is preliminary data.</text>
</comment>
<feature type="active site" description="Proton donor" evidence="4">
    <location>
        <position position="310"/>
    </location>
</feature>
<dbReference type="SUPFAM" id="SSF53474">
    <property type="entry name" value="alpha/beta-Hydrolases"/>
    <property type="match status" value="1"/>
</dbReference>
<proteinExistence type="inferred from homology"/>
<keyword evidence="3 6" id="KW-0378">Hydrolase</keyword>
<keyword evidence="7" id="KW-1185">Reference proteome</keyword>
<protein>
    <submittedName>
        <fullName evidence="6">Epoxide hydrolase</fullName>
    </submittedName>
</protein>
<reference evidence="6 7" key="1">
    <citation type="submission" date="2020-08" db="EMBL/GenBank/DDBJ databases">
        <title>Draft genome sequence of Parasphingopyxis sp. GrpM-11.</title>
        <authorList>
            <person name="Oh J."/>
            <person name="Roh D.-H."/>
        </authorList>
    </citation>
    <scope>NUCLEOTIDE SEQUENCE [LARGE SCALE GENOMIC DNA]</scope>
    <source>
        <strain evidence="6 7">GrpM-11</strain>
    </source>
</reference>
<dbReference type="InterPro" id="IPR010497">
    <property type="entry name" value="Epoxide_hydro_N"/>
</dbReference>
<evidence type="ECO:0000259" key="5">
    <source>
        <dbReference type="Pfam" id="PF06441"/>
    </source>
</evidence>
<dbReference type="Pfam" id="PF06441">
    <property type="entry name" value="EHN"/>
    <property type="match status" value="1"/>
</dbReference>
<gene>
    <name evidence="6" type="ORF">H6P80_00885</name>
</gene>
<evidence type="ECO:0000256" key="1">
    <source>
        <dbReference type="ARBA" id="ARBA00010088"/>
    </source>
</evidence>
<evidence type="ECO:0000256" key="4">
    <source>
        <dbReference type="PIRSR" id="PIRSR001112-1"/>
    </source>
</evidence>
<evidence type="ECO:0000313" key="6">
    <source>
        <dbReference type="EMBL" id="MBC2776163.1"/>
    </source>
</evidence>
<dbReference type="InterPro" id="IPR016292">
    <property type="entry name" value="Epoxide_hydrolase"/>
</dbReference>
<comment type="similarity">
    <text evidence="1">Belongs to the peptidase S33 family.</text>
</comment>
<dbReference type="RefSeq" id="WP_185799474.1">
    <property type="nucleotide sequence ID" value="NZ_JACJVJ010000001.1"/>
</dbReference>
<dbReference type="GO" id="GO:0097176">
    <property type="term" value="P:epoxide metabolic process"/>
    <property type="evidence" value="ECO:0007669"/>
    <property type="project" value="TreeGrafter"/>
</dbReference>
<dbReference type="Proteomes" id="UP000564378">
    <property type="component" value="Unassembled WGS sequence"/>
</dbReference>